<dbReference type="Gene3D" id="6.10.30.10">
    <property type="match status" value="1"/>
</dbReference>
<sequence length="189" mass="20625">MSTSHTMKQRLKHNRPSLRQNARPPKQRTHLGNAFTAANLPVALALQHCSNCATVQYPPRELCRHCLQDTLLWRSTDTGGALVSRLELHNSLWEYFRRRIATAPWPIASVRLDCGVIVLAHLAPATFGAGITTEIPAATRVQVFSHTDCSLNAVLIAVDGQTAIATRAQRRAIADGLGLLEPAHKTGGI</sequence>
<evidence type="ECO:0000259" key="2">
    <source>
        <dbReference type="Pfam" id="PF12172"/>
    </source>
</evidence>
<dbReference type="PANTHER" id="PTHR34075:SF5">
    <property type="entry name" value="BLR3430 PROTEIN"/>
    <property type="match status" value="1"/>
</dbReference>
<dbReference type="OrthoDB" id="8662855at2"/>
<keyword evidence="4" id="KW-1185">Reference proteome</keyword>
<dbReference type="AlphaFoldDB" id="A0A2N5Y1X4"/>
<evidence type="ECO:0000256" key="1">
    <source>
        <dbReference type="SAM" id="MobiDB-lite"/>
    </source>
</evidence>
<reference evidence="4" key="1">
    <citation type="submission" date="2017-11" db="EMBL/GenBank/DDBJ databases">
        <title>The draft genome sequence of Chromatocurvus sp. F02.</title>
        <authorList>
            <person name="Du Z.-J."/>
            <person name="Chang Y.-Q."/>
        </authorList>
    </citation>
    <scope>NUCLEOTIDE SEQUENCE [LARGE SCALE GENOMIC DNA]</scope>
    <source>
        <strain evidence="4">F02</strain>
    </source>
</reference>
<proteinExistence type="predicted"/>
<dbReference type="SUPFAM" id="SSF50249">
    <property type="entry name" value="Nucleic acid-binding proteins"/>
    <property type="match status" value="1"/>
</dbReference>
<feature type="domain" description="ChsH2 rubredoxin-like zinc ribbon" evidence="2">
    <location>
        <begin position="44"/>
        <end position="68"/>
    </location>
</feature>
<organism evidence="3 4">
    <name type="scientific">Kineobactrum sediminis</name>
    <dbReference type="NCBI Taxonomy" id="1905677"/>
    <lineage>
        <taxon>Bacteria</taxon>
        <taxon>Pseudomonadati</taxon>
        <taxon>Pseudomonadota</taxon>
        <taxon>Gammaproteobacteria</taxon>
        <taxon>Cellvibrionales</taxon>
        <taxon>Halieaceae</taxon>
        <taxon>Kineobactrum</taxon>
    </lineage>
</organism>
<accession>A0A2N5Y1X4</accession>
<comment type="caution">
    <text evidence="3">The sequence shown here is derived from an EMBL/GenBank/DDBJ whole genome shotgun (WGS) entry which is preliminary data.</text>
</comment>
<dbReference type="InterPro" id="IPR022002">
    <property type="entry name" value="ChsH2_Znr"/>
</dbReference>
<feature type="compositionally biased region" description="Basic residues" evidence="1">
    <location>
        <begin position="7"/>
        <end position="16"/>
    </location>
</feature>
<gene>
    <name evidence="3" type="ORF">CWI75_11585</name>
</gene>
<evidence type="ECO:0000313" key="4">
    <source>
        <dbReference type="Proteomes" id="UP000234845"/>
    </source>
</evidence>
<protein>
    <submittedName>
        <fullName evidence="3">Short-chain dehydrogenase</fullName>
    </submittedName>
</protein>
<name>A0A2N5Y1X4_9GAMM</name>
<dbReference type="PANTHER" id="PTHR34075">
    <property type="entry name" value="BLR3430 PROTEIN"/>
    <property type="match status" value="1"/>
</dbReference>
<evidence type="ECO:0000313" key="3">
    <source>
        <dbReference type="EMBL" id="PLW82397.1"/>
    </source>
</evidence>
<dbReference type="InterPro" id="IPR012340">
    <property type="entry name" value="NA-bd_OB-fold"/>
</dbReference>
<dbReference type="RefSeq" id="WP_101521649.1">
    <property type="nucleotide sequence ID" value="NZ_PKLZ01000008.1"/>
</dbReference>
<dbReference type="Proteomes" id="UP000234845">
    <property type="component" value="Unassembled WGS sequence"/>
</dbReference>
<dbReference type="Pfam" id="PF12172">
    <property type="entry name" value="zf-ChsH2"/>
    <property type="match status" value="1"/>
</dbReference>
<dbReference type="InterPro" id="IPR052513">
    <property type="entry name" value="Thioester_dehydratase-like"/>
</dbReference>
<feature type="region of interest" description="Disordered" evidence="1">
    <location>
        <begin position="1"/>
        <end position="28"/>
    </location>
</feature>
<dbReference type="EMBL" id="PKLZ01000008">
    <property type="protein sequence ID" value="PLW82397.1"/>
    <property type="molecule type" value="Genomic_DNA"/>
</dbReference>